<accession>A0ABP0FJ96</accession>
<feature type="domain" description="SUEL-type lectin" evidence="2">
    <location>
        <begin position="137"/>
        <end position="212"/>
    </location>
</feature>
<evidence type="ECO:0000256" key="1">
    <source>
        <dbReference type="SAM" id="SignalP"/>
    </source>
</evidence>
<dbReference type="Gene3D" id="2.60.120.740">
    <property type="match status" value="3"/>
</dbReference>
<feature type="signal peptide" evidence="1">
    <location>
        <begin position="1"/>
        <end position="19"/>
    </location>
</feature>
<dbReference type="SUPFAM" id="SSF50985">
    <property type="entry name" value="RCC1/BLIP-II"/>
    <property type="match status" value="1"/>
</dbReference>
<sequence length="311" mass="34017">MNQLTVVVLILVMCSCTLGAYQENTKYACEHKDPVKISCPANEVILVTGGYYGRKETSRCGTNANDQCRAEGSLSTLVKNCQNKNSCVLRAENGVFGDPCKGVVKFIKITYHCVQVASYKLRKTIACEHEDPVLAGCNDGEVMMVGYGSYGRTDANLCGGNKNTKCEASQSTGMLEDQCHNKFSCLLNPSNSVYGDPCKGVRKYIELEYVCVPQIMYQIKTAIACENKNLKVACPSGQVILVRGAFYGRDDSSTCPHSSIKTTDCKATKSYGLVKSTCDNKNNCVLKPSNSVFGDPCRGTYKYIKMTYFCA</sequence>
<feature type="chain" id="PRO_5047360799" description="SUEL-type lectin domain-containing protein" evidence="1">
    <location>
        <begin position="20"/>
        <end position="311"/>
    </location>
</feature>
<keyword evidence="4" id="KW-1185">Reference proteome</keyword>
<dbReference type="Pfam" id="PF02140">
    <property type="entry name" value="SUEL_Lectin"/>
    <property type="match status" value="3"/>
</dbReference>
<organism evidence="3 4">
    <name type="scientific">Clavelina lepadiformis</name>
    <name type="common">Light-bulb sea squirt</name>
    <name type="synonym">Ascidia lepadiformis</name>
    <dbReference type="NCBI Taxonomy" id="159417"/>
    <lineage>
        <taxon>Eukaryota</taxon>
        <taxon>Metazoa</taxon>
        <taxon>Chordata</taxon>
        <taxon>Tunicata</taxon>
        <taxon>Ascidiacea</taxon>
        <taxon>Aplousobranchia</taxon>
        <taxon>Clavelinidae</taxon>
        <taxon>Clavelina</taxon>
    </lineage>
</organism>
<dbReference type="InterPro" id="IPR009091">
    <property type="entry name" value="RCC1/BLIP-II"/>
</dbReference>
<evidence type="ECO:0000313" key="4">
    <source>
        <dbReference type="Proteomes" id="UP001642483"/>
    </source>
</evidence>
<comment type="caution">
    <text evidence="3">The sequence shown here is derived from an EMBL/GenBank/DDBJ whole genome shotgun (WGS) entry which is preliminary data.</text>
</comment>
<evidence type="ECO:0000313" key="3">
    <source>
        <dbReference type="EMBL" id="CAK8679750.1"/>
    </source>
</evidence>
<dbReference type="Proteomes" id="UP001642483">
    <property type="component" value="Unassembled WGS sequence"/>
</dbReference>
<dbReference type="PROSITE" id="PS50228">
    <property type="entry name" value="SUEL_LECTIN"/>
    <property type="match status" value="3"/>
</dbReference>
<dbReference type="CDD" id="cd22827">
    <property type="entry name" value="Gal_Rha_Lectin_SUL-I-like"/>
    <property type="match status" value="1"/>
</dbReference>
<gene>
    <name evidence="3" type="ORF">CVLEPA_LOCUS10002</name>
</gene>
<dbReference type="PANTHER" id="PTHR46780">
    <property type="entry name" value="PROTEIN EVA-1"/>
    <property type="match status" value="1"/>
</dbReference>
<feature type="domain" description="SUEL-type lectin" evidence="2">
    <location>
        <begin position="224"/>
        <end position="311"/>
    </location>
</feature>
<reference evidence="3 4" key="1">
    <citation type="submission" date="2024-02" db="EMBL/GenBank/DDBJ databases">
        <authorList>
            <person name="Daric V."/>
            <person name="Darras S."/>
        </authorList>
    </citation>
    <scope>NUCLEOTIDE SEQUENCE [LARGE SCALE GENOMIC DNA]</scope>
</reference>
<evidence type="ECO:0000259" key="2">
    <source>
        <dbReference type="PROSITE" id="PS50228"/>
    </source>
</evidence>
<dbReference type="InterPro" id="IPR000922">
    <property type="entry name" value="Lectin_gal-bd_dom"/>
</dbReference>
<proteinExistence type="predicted"/>
<feature type="domain" description="SUEL-type lectin" evidence="2">
    <location>
        <begin position="29"/>
        <end position="114"/>
    </location>
</feature>
<name>A0ABP0FJ96_CLALP</name>
<dbReference type="InterPro" id="IPR043159">
    <property type="entry name" value="Lectin_gal-bd_sf"/>
</dbReference>
<dbReference type="EMBL" id="CAWYQH010000068">
    <property type="protein sequence ID" value="CAK8679750.1"/>
    <property type="molecule type" value="Genomic_DNA"/>
</dbReference>
<keyword evidence="1" id="KW-0732">Signal</keyword>
<protein>
    <recommendedName>
        <fullName evidence="2">SUEL-type lectin domain-containing protein</fullName>
    </recommendedName>
</protein>